<dbReference type="Proteomes" id="UP000541444">
    <property type="component" value="Unassembled WGS sequence"/>
</dbReference>
<protein>
    <submittedName>
        <fullName evidence="1">Uncharacterized protein</fullName>
    </submittedName>
</protein>
<dbReference type="EMBL" id="JACGCM010001398">
    <property type="protein sequence ID" value="KAF6155884.1"/>
    <property type="molecule type" value="Genomic_DNA"/>
</dbReference>
<dbReference type="OrthoDB" id="1747743at2759"/>
<proteinExistence type="predicted"/>
<comment type="caution">
    <text evidence="1">The sequence shown here is derived from an EMBL/GenBank/DDBJ whole genome shotgun (WGS) entry which is preliminary data.</text>
</comment>
<dbReference type="AlphaFoldDB" id="A0A7J7MM53"/>
<gene>
    <name evidence="1" type="ORF">GIB67_039215</name>
</gene>
<keyword evidence="2" id="KW-1185">Reference proteome</keyword>
<name>A0A7J7MM53_9MAGN</name>
<reference evidence="1 2" key="1">
    <citation type="journal article" date="2020" name="IScience">
        <title>Genome Sequencing of the Endangered Kingdonia uniflora (Circaeasteraceae, Ranunculales) Reveals Potential Mechanisms of Evolutionary Specialization.</title>
        <authorList>
            <person name="Sun Y."/>
            <person name="Deng T."/>
            <person name="Zhang A."/>
            <person name="Moore M.J."/>
            <person name="Landis J.B."/>
            <person name="Lin N."/>
            <person name="Zhang H."/>
            <person name="Zhang X."/>
            <person name="Huang J."/>
            <person name="Zhang X."/>
            <person name="Sun H."/>
            <person name="Wang H."/>
        </authorList>
    </citation>
    <scope>NUCLEOTIDE SEQUENCE [LARGE SCALE GENOMIC DNA]</scope>
    <source>
        <strain evidence="1">TB1705</strain>
        <tissue evidence="1">Leaf</tissue>
    </source>
</reference>
<evidence type="ECO:0000313" key="2">
    <source>
        <dbReference type="Proteomes" id="UP000541444"/>
    </source>
</evidence>
<evidence type="ECO:0000313" key="1">
    <source>
        <dbReference type="EMBL" id="KAF6155884.1"/>
    </source>
</evidence>
<sequence>MIFGGRLWFMVFTRDRLKQTKEKLVSPLTIHWKSNSKNKNDLEMDEANDRLTTLEMTVSALTSTLGELVEQLCLTNLAKASASTKQRDRSKKKEVMEVDGDDDFVEIDSDSSKAKSDKVRSGIGKSLNPICNLRINFKIEIPVFDGSVNAEKLDNWFDRLETYFSL</sequence>
<feature type="non-terminal residue" evidence="1">
    <location>
        <position position="166"/>
    </location>
</feature>
<organism evidence="1 2">
    <name type="scientific">Kingdonia uniflora</name>
    <dbReference type="NCBI Taxonomy" id="39325"/>
    <lineage>
        <taxon>Eukaryota</taxon>
        <taxon>Viridiplantae</taxon>
        <taxon>Streptophyta</taxon>
        <taxon>Embryophyta</taxon>
        <taxon>Tracheophyta</taxon>
        <taxon>Spermatophyta</taxon>
        <taxon>Magnoliopsida</taxon>
        <taxon>Ranunculales</taxon>
        <taxon>Circaeasteraceae</taxon>
        <taxon>Kingdonia</taxon>
    </lineage>
</organism>
<accession>A0A7J7MM53</accession>